<dbReference type="EMBL" id="GG666646">
    <property type="protein sequence ID" value="EEN46217.1"/>
    <property type="molecule type" value="Genomic_DNA"/>
</dbReference>
<dbReference type="PANTHER" id="PTHR11590:SF81">
    <property type="entry name" value="PROTEIN-GLUTAMINE GAMMA-GLUTAMYLTRANSFERASE K-LIKE ISOFORM X4"/>
    <property type="match status" value="1"/>
</dbReference>
<evidence type="ECO:0000256" key="1">
    <source>
        <dbReference type="ARBA" id="ARBA00005968"/>
    </source>
</evidence>
<dbReference type="InterPro" id="IPR002931">
    <property type="entry name" value="Transglutaminase-like"/>
</dbReference>
<feature type="active site" evidence="2">
    <location>
        <position position="463"/>
    </location>
</feature>
<dbReference type="InterPro" id="IPR013808">
    <property type="entry name" value="Transglutaminase_AS"/>
</dbReference>
<dbReference type="InterPro" id="IPR013783">
    <property type="entry name" value="Ig-like_fold"/>
</dbReference>
<dbReference type="InterPro" id="IPR023608">
    <property type="entry name" value="Transglutaminase_animal"/>
</dbReference>
<dbReference type="FunFam" id="2.60.40.10:FF:000171">
    <property type="entry name" value="protein-glutamine gamma-glutamyltransferase 6"/>
    <property type="match status" value="1"/>
</dbReference>
<dbReference type="Proteomes" id="UP000001554">
    <property type="component" value="Chromosome 4"/>
</dbReference>
<dbReference type="SUPFAM" id="SSF81296">
    <property type="entry name" value="E set domains"/>
    <property type="match status" value="1"/>
</dbReference>
<organism>
    <name type="scientific">Branchiostoma floridae</name>
    <name type="common">Florida lancelet</name>
    <name type="synonym">Amphioxus</name>
    <dbReference type="NCBI Taxonomy" id="7739"/>
    <lineage>
        <taxon>Eukaryota</taxon>
        <taxon>Metazoa</taxon>
        <taxon>Chordata</taxon>
        <taxon>Cephalochordata</taxon>
        <taxon>Leptocardii</taxon>
        <taxon>Amphioxiformes</taxon>
        <taxon>Branchiostomatidae</taxon>
        <taxon>Branchiostoma</taxon>
    </lineage>
</organism>
<feature type="binding site" evidence="3">
    <location>
        <position position="580"/>
    </location>
    <ligand>
        <name>Ca(2+)</name>
        <dbReference type="ChEBI" id="CHEBI:29108"/>
    </ligand>
</feature>
<dbReference type="OrthoDB" id="437511at2759"/>
<dbReference type="AlphaFoldDB" id="C3ZMK7"/>
<evidence type="ECO:0000256" key="3">
    <source>
        <dbReference type="PIRSR" id="PIRSR000459-2"/>
    </source>
</evidence>
<dbReference type="InParanoid" id="C3ZMK7"/>
<dbReference type="SUPFAM" id="SSF49723">
    <property type="entry name" value="Lipase/lipooxygenase domain (PLAT/LH2 domain)"/>
    <property type="match status" value="1"/>
</dbReference>
<dbReference type="InterPro" id="IPR001102">
    <property type="entry name" value="Transglutaminase_N"/>
</dbReference>
<keyword evidence="3" id="KW-0479">Metal-binding</keyword>
<evidence type="ECO:0000313" key="7">
    <source>
        <dbReference type="Proteomes" id="UP000001554"/>
    </source>
</evidence>
<dbReference type="PROSITE" id="PS50095">
    <property type="entry name" value="PLAT"/>
    <property type="match status" value="1"/>
</dbReference>
<comment type="caution">
    <text evidence="4">Lacks conserved residue(s) required for the propagation of feature annotation.</text>
</comment>
<dbReference type="GO" id="GO:0003810">
    <property type="term" value="F:protein-glutamine gamma-glutamyltransferase activity"/>
    <property type="evidence" value="ECO:0000318"/>
    <property type="project" value="GO_Central"/>
</dbReference>
<dbReference type="SUPFAM" id="SSF54001">
    <property type="entry name" value="Cysteine proteinases"/>
    <property type="match status" value="1"/>
</dbReference>
<dbReference type="Pfam" id="PF00868">
    <property type="entry name" value="Transglut_N"/>
    <property type="match status" value="1"/>
</dbReference>
<keyword evidence="7" id="KW-1185">Reference proteome</keyword>
<dbReference type="Gene3D" id="3.90.260.10">
    <property type="entry name" value="Transglutaminase-like"/>
    <property type="match status" value="1"/>
</dbReference>
<evidence type="ECO:0000259" key="5">
    <source>
        <dbReference type="PROSITE" id="PS50095"/>
    </source>
</evidence>
<dbReference type="SMART" id="SM00308">
    <property type="entry name" value="LH2"/>
    <property type="match status" value="1"/>
</dbReference>
<dbReference type="Pfam" id="PF01841">
    <property type="entry name" value="Transglut_core"/>
    <property type="match status" value="1"/>
</dbReference>
<feature type="binding site" evidence="3">
    <location>
        <position position="526"/>
    </location>
    <ligand>
        <name>Ca(2+)</name>
        <dbReference type="ChEBI" id="CHEBI:29108"/>
    </ligand>
</feature>
<dbReference type="SMART" id="SM00460">
    <property type="entry name" value="TGc"/>
    <property type="match status" value="1"/>
</dbReference>
<dbReference type="FunFam" id="2.60.40.10:FF:000090">
    <property type="entry name" value="Protein-glutamine gamma-glutamyltransferase 2"/>
    <property type="match status" value="1"/>
</dbReference>
<dbReference type="KEGG" id="bfo:118414239"/>
<dbReference type="GeneID" id="118414239"/>
<evidence type="ECO:0000256" key="4">
    <source>
        <dbReference type="PROSITE-ProRule" id="PRU00152"/>
    </source>
</evidence>
<dbReference type="CDD" id="cd01756">
    <property type="entry name" value="PLAT_repeat"/>
    <property type="match status" value="1"/>
</dbReference>
<protein>
    <submittedName>
        <fullName evidence="8">Coagulation factor XIII A chain-like</fullName>
    </submittedName>
</protein>
<feature type="active site" evidence="2">
    <location>
        <position position="406"/>
    </location>
</feature>
<evidence type="ECO:0000313" key="8">
    <source>
        <dbReference type="RefSeq" id="XP_035674033.1"/>
    </source>
</evidence>
<dbReference type="eggNOG" id="ENOG502QQ46">
    <property type="taxonomic scope" value="Eukaryota"/>
</dbReference>
<feature type="binding site" evidence="3">
    <location>
        <position position="528"/>
    </location>
    <ligand>
        <name>Ca(2+)</name>
        <dbReference type="ChEBI" id="CHEBI:29108"/>
    </ligand>
</feature>
<dbReference type="InterPro" id="IPR008958">
    <property type="entry name" value="Transglutaminase_C"/>
</dbReference>
<comment type="cofactor">
    <cofactor evidence="3">
        <name>Ca(2+)</name>
        <dbReference type="ChEBI" id="CHEBI:29108"/>
    </cofactor>
    <text evidence="3">Binds 1 Ca(2+) ion per subunit.</text>
</comment>
<dbReference type="Pfam" id="PF01477">
    <property type="entry name" value="PLAT"/>
    <property type="match status" value="1"/>
</dbReference>
<reference evidence="6" key="1">
    <citation type="journal article" date="2008" name="Nature">
        <title>The amphioxus genome and the evolution of the chordate karyotype.</title>
        <authorList>
            <consortium name="US DOE Joint Genome Institute (JGI-PGF)"/>
            <person name="Putnam N.H."/>
            <person name="Butts T."/>
            <person name="Ferrier D.E.K."/>
            <person name="Furlong R.F."/>
            <person name="Hellsten U."/>
            <person name="Kawashima T."/>
            <person name="Robinson-Rechavi M."/>
            <person name="Shoguchi E."/>
            <person name="Terry A."/>
            <person name="Yu J.-K."/>
            <person name="Benito-Gutierrez E.L."/>
            <person name="Dubchak I."/>
            <person name="Garcia-Fernandez J."/>
            <person name="Gibson-Brown J.J."/>
            <person name="Grigoriev I.V."/>
            <person name="Horton A.C."/>
            <person name="de Jong P.J."/>
            <person name="Jurka J."/>
            <person name="Kapitonov V.V."/>
            <person name="Kohara Y."/>
            <person name="Kuroki Y."/>
            <person name="Lindquist E."/>
            <person name="Lucas S."/>
            <person name="Osoegawa K."/>
            <person name="Pennacchio L.A."/>
            <person name="Salamov A.A."/>
            <person name="Satou Y."/>
            <person name="Sauka-Spengler T."/>
            <person name="Schmutz J."/>
            <person name="Shin-I T."/>
            <person name="Toyoda A."/>
            <person name="Bronner-Fraser M."/>
            <person name="Fujiyama A."/>
            <person name="Holland L.Z."/>
            <person name="Holland P.W.H."/>
            <person name="Satoh N."/>
            <person name="Rokhsar D.S."/>
        </authorList>
    </citation>
    <scope>NUCLEOTIDE SEQUENCE [LARGE SCALE GENOMIC DNA]</scope>
    <source>
        <strain evidence="6">S238N-H82</strain>
        <tissue evidence="6">Testes</tissue>
    </source>
</reference>
<keyword evidence="3" id="KW-0106">Calcium</keyword>
<reference evidence="8" key="3">
    <citation type="submission" date="2025-04" db="UniProtKB">
        <authorList>
            <consortium name="RefSeq"/>
        </authorList>
    </citation>
    <scope>IDENTIFICATION</scope>
    <source>
        <strain evidence="8">S238N-H82</strain>
        <tissue evidence="8">Testes</tissue>
    </source>
</reference>
<evidence type="ECO:0000256" key="2">
    <source>
        <dbReference type="PIRSR" id="PIRSR000459-1"/>
    </source>
</evidence>
<gene>
    <name evidence="8" type="primary">LOC118414239</name>
    <name evidence="6" type="ORF">BRAFLDRAFT_128282</name>
</gene>
<name>C3ZMK7_BRAFL</name>
<dbReference type="OMA" id="GKIWVGP"/>
<feature type="domain" description="PLAT" evidence="5">
    <location>
        <begin position="5"/>
        <end position="123"/>
    </location>
</feature>
<dbReference type="RefSeq" id="XP_035674033.1">
    <property type="nucleotide sequence ID" value="XM_035818140.1"/>
</dbReference>
<dbReference type="FunFam" id="3.90.260.10:FF:000002">
    <property type="entry name" value="Erythrocyte membrane protein band 4.2"/>
    <property type="match status" value="1"/>
</dbReference>
<evidence type="ECO:0000313" key="6">
    <source>
        <dbReference type="EMBL" id="EEN46217.1"/>
    </source>
</evidence>
<comment type="similarity">
    <text evidence="1">Belongs to the transglutaminase superfamily. Transglutaminase family.</text>
</comment>
<sequence>MADKKEYFVKTFTSSKKGAGTDANVFITLTGEKGTTSEVQLKAEGKQDPFERGKMDIFRIWVDKDPGTLTKIRIRHDNKGMFPGWRLDKVSVIEEGTGVTSVFPCFQCLSKLCGGIDLELPVSKDTKAQQLRINKVDFLREQNAPLHHTDEYDSPLVVVRRGAPFLLKLGFDHGFDRLKDNIVLEFRTGNTDKPFANKGTEVIVRVGDGPGDHGWEAELSSVKEGEPWAVVSVTPPAQCPVAKWRMSVETISEGLSYETRYDSELVILFNPWCEDDEVYLEGDDKRGEYVLREFGKVYQSWKVDRNTWMKVFNGKPWNYGQFEPEILEACLGLLDRSGVSVMSRGSPVAVTRVVSQMVNSQDDNGVLEGNWSGDYSGGVAPWIWNGSVRILQQYHRTKQPVSYGQCWVFSAVTTTVLRCLGIPSRSVTNFSSAHDTDGSLTIDKVVDEYGNLLEDSDSVWNFHVWNEAWMARTDLPKGYGGWQALDATPQEKSSGIFCCGPASVNAIKHGEVQYNFDARFIFAEVNADKVHWCQQRDGSCYVAGMEKGTIGRFISTKAVGINDREDITENYKFPEGSEEERVAVQRAAQYGSRRSTGQNPYQSATSDVEFSLKDDGSVPINEDADCTITLKNTSSEIRNVTLLYVANIVKYTGVQHRKLRKEKIEVELKPKSTESVNVAVNPMESMDHMEDKCALKFLFMAHVQETGQTYATERVVDIDFPDLDVKVLGKTDLGQQVAAAITFTNPLDRVLTNCEFNIEGPGLQKPKTVFFRNIRPGETVKIEERFTPKRAGLKEIVANFSSSELCDITGEAEVQVGLVLHR</sequence>
<dbReference type="InterPro" id="IPR038765">
    <property type="entry name" value="Papain-like_cys_pep_sf"/>
</dbReference>
<dbReference type="Gene3D" id="2.60.40.10">
    <property type="entry name" value="Immunoglobulins"/>
    <property type="match status" value="3"/>
</dbReference>
<dbReference type="InterPro" id="IPR036985">
    <property type="entry name" value="Transglutaminase-like_sf"/>
</dbReference>
<dbReference type="InterPro" id="IPR001024">
    <property type="entry name" value="PLAT/LH2_dom"/>
</dbReference>
<dbReference type="GO" id="GO:0046872">
    <property type="term" value="F:metal ion binding"/>
    <property type="evidence" value="ECO:0007669"/>
    <property type="project" value="UniProtKB-KW"/>
</dbReference>
<dbReference type="PANTHER" id="PTHR11590">
    <property type="entry name" value="PROTEIN-GLUTAMINE GAMMA-GLUTAMYLTRANSFERASE"/>
    <property type="match status" value="1"/>
</dbReference>
<dbReference type="SUPFAM" id="SSF49309">
    <property type="entry name" value="Transglutaminase, two C-terminal domains"/>
    <property type="match status" value="2"/>
</dbReference>
<dbReference type="InterPro" id="IPR036392">
    <property type="entry name" value="PLAT/LH2_dom_sf"/>
</dbReference>
<dbReference type="Pfam" id="PF00927">
    <property type="entry name" value="Transglut_C"/>
    <property type="match status" value="2"/>
</dbReference>
<feature type="active site" evidence="2">
    <location>
        <position position="486"/>
    </location>
</feature>
<dbReference type="InterPro" id="IPR050779">
    <property type="entry name" value="Transglutaminase"/>
</dbReference>
<accession>C3ZMK7</accession>
<dbReference type="InterPro" id="IPR036238">
    <property type="entry name" value="Transglutaminase_C_sf"/>
</dbReference>
<dbReference type="PROSITE" id="PS00547">
    <property type="entry name" value="TRANSGLUTAMINASES"/>
    <property type="match status" value="1"/>
</dbReference>
<dbReference type="InterPro" id="IPR014756">
    <property type="entry name" value="Ig_E-set"/>
</dbReference>
<feature type="binding site" evidence="3">
    <location>
        <position position="575"/>
    </location>
    <ligand>
        <name>Ca(2+)</name>
        <dbReference type="ChEBI" id="CHEBI:29108"/>
    </ligand>
</feature>
<reference evidence="7" key="2">
    <citation type="journal article" date="2020" name="Nat. Ecol. Evol.">
        <title>Deeply conserved synteny resolves early events in vertebrate evolution.</title>
        <authorList>
            <person name="Simakov O."/>
            <person name="Marletaz F."/>
            <person name="Yue J.X."/>
            <person name="O'Connell B."/>
            <person name="Jenkins J."/>
            <person name="Brandt A."/>
            <person name="Calef R."/>
            <person name="Tung C.H."/>
            <person name="Huang T.K."/>
            <person name="Schmutz J."/>
            <person name="Satoh N."/>
            <person name="Yu J.K."/>
            <person name="Putnam N.H."/>
            <person name="Green R.E."/>
            <person name="Rokhsar D.S."/>
        </authorList>
    </citation>
    <scope>NUCLEOTIDE SEQUENCE [LARGE SCALE GENOMIC DNA]</scope>
    <source>
        <strain evidence="7">S238N-H82</strain>
    </source>
</reference>
<dbReference type="PIRSF" id="PIRSF000459">
    <property type="entry name" value="TGM_EBP42"/>
    <property type="match status" value="1"/>
</dbReference>
<proteinExistence type="inferred from homology"/>
<dbReference type="Gene3D" id="2.40.180.10">
    <property type="entry name" value="Catalase core domain"/>
    <property type="match status" value="1"/>
</dbReference>